<organism evidence="1 2">
    <name type="scientific">Ovis aries</name>
    <name type="common">Sheep</name>
    <dbReference type="NCBI Taxonomy" id="9940"/>
    <lineage>
        <taxon>Eukaryota</taxon>
        <taxon>Metazoa</taxon>
        <taxon>Chordata</taxon>
        <taxon>Craniata</taxon>
        <taxon>Vertebrata</taxon>
        <taxon>Euteleostomi</taxon>
        <taxon>Mammalia</taxon>
        <taxon>Eutheria</taxon>
        <taxon>Laurasiatheria</taxon>
        <taxon>Artiodactyla</taxon>
        <taxon>Ruminantia</taxon>
        <taxon>Pecora</taxon>
        <taxon>Bovidae</taxon>
        <taxon>Caprinae</taxon>
        <taxon>Ovis</taxon>
    </lineage>
</organism>
<dbReference type="EMBL" id="JAEMGP010000024">
    <property type="protein sequence ID" value="KAG5195276.1"/>
    <property type="molecule type" value="Genomic_DNA"/>
</dbReference>
<gene>
    <name evidence="1" type="ORF">JEQ12_012565</name>
</gene>
<evidence type="ECO:0000313" key="1">
    <source>
        <dbReference type="EMBL" id="KAG5195276.1"/>
    </source>
</evidence>
<reference evidence="1 2" key="1">
    <citation type="submission" date="2020-12" db="EMBL/GenBank/DDBJ databases">
        <title>De novo assembly of Tibetan sheep genome.</title>
        <authorList>
            <person name="Li X."/>
        </authorList>
    </citation>
    <scope>NUCLEOTIDE SEQUENCE [LARGE SCALE GENOMIC DNA]</scope>
    <source>
        <tissue evidence="1">Heart</tissue>
    </source>
</reference>
<evidence type="ECO:0000313" key="2">
    <source>
        <dbReference type="Proteomes" id="UP000664991"/>
    </source>
</evidence>
<dbReference type="AlphaFoldDB" id="A0A835ZKH7"/>
<name>A0A835ZKH7_SHEEP</name>
<dbReference type="Proteomes" id="UP000664991">
    <property type="component" value="Unassembled WGS sequence"/>
</dbReference>
<sequence>MQNHKGPGYRTGGPLNQKVGHTTRQTLAQTYPGAAAPSWAAATAFSSPAAVKFRLQGAEGWLRRSVVELEGGDRCRAPGTLSITRSADKCGGFLRDLHLFYTQLEPARPPLCRAGMGRSPWPRPRGRDCLSPPPPAAGGSALADLDLHLAVDAFLRSREPLHLHFAEEECHSSGPFPALPTVTTHLG</sequence>
<protein>
    <submittedName>
        <fullName evidence="1">Uncharacterized protein</fullName>
    </submittedName>
</protein>
<proteinExistence type="predicted"/>
<accession>A0A835ZKH7</accession>
<comment type="caution">
    <text evidence="1">The sequence shown here is derived from an EMBL/GenBank/DDBJ whole genome shotgun (WGS) entry which is preliminary data.</text>
</comment>